<comment type="caution">
    <text evidence="1">The sequence shown here is derived from an EMBL/GenBank/DDBJ whole genome shotgun (WGS) entry which is preliminary data.</text>
</comment>
<gene>
    <name evidence="1" type="ORF">T11_5532</name>
</gene>
<name>A0A0V1HGG1_9BILA</name>
<reference evidence="1 2" key="1">
    <citation type="submission" date="2015-01" db="EMBL/GenBank/DDBJ databases">
        <title>Evolution of Trichinella species and genotypes.</title>
        <authorList>
            <person name="Korhonen P.K."/>
            <person name="Edoardo P."/>
            <person name="Giuseppe L.R."/>
            <person name="Gasser R.B."/>
        </authorList>
    </citation>
    <scope>NUCLEOTIDE SEQUENCE [LARGE SCALE GENOMIC DNA]</scope>
    <source>
        <strain evidence="1">ISS1029</strain>
    </source>
</reference>
<sequence>MLCLGSYKRVRALSIHDLLLKFVPIKMICQITIKICELTLQSNASLADRFIKNGRTNIAVTTLTRGKFAFKRYFLCKIIYINGHLQLNSAQQKMQNHYCYYQHY</sequence>
<keyword evidence="2" id="KW-1185">Reference proteome</keyword>
<accession>A0A0V1HGG1</accession>
<dbReference type="EMBL" id="JYDP01000070">
    <property type="protein sequence ID" value="KRZ09585.1"/>
    <property type="molecule type" value="Genomic_DNA"/>
</dbReference>
<organism evidence="1 2">
    <name type="scientific">Trichinella zimbabwensis</name>
    <dbReference type="NCBI Taxonomy" id="268475"/>
    <lineage>
        <taxon>Eukaryota</taxon>
        <taxon>Metazoa</taxon>
        <taxon>Ecdysozoa</taxon>
        <taxon>Nematoda</taxon>
        <taxon>Enoplea</taxon>
        <taxon>Dorylaimia</taxon>
        <taxon>Trichinellida</taxon>
        <taxon>Trichinellidae</taxon>
        <taxon>Trichinella</taxon>
    </lineage>
</organism>
<evidence type="ECO:0000313" key="1">
    <source>
        <dbReference type="EMBL" id="KRZ09585.1"/>
    </source>
</evidence>
<proteinExistence type="predicted"/>
<dbReference type="Proteomes" id="UP000055024">
    <property type="component" value="Unassembled WGS sequence"/>
</dbReference>
<dbReference type="AlphaFoldDB" id="A0A0V1HGG1"/>
<evidence type="ECO:0000313" key="2">
    <source>
        <dbReference type="Proteomes" id="UP000055024"/>
    </source>
</evidence>
<protein>
    <submittedName>
        <fullName evidence="1">Uncharacterized protein</fullName>
    </submittedName>
</protein>